<sequence>MSLHTELVEKYQDLLTSMGLTVDLPYVRLAESNGVETPVTVHDKPLVLPTLDLLKENNWDSLQPFHPLAENPLRGESVILKKLRVLVAFHATSVILTLAEELLTIASDGALQAKLSPKASEFLSHVGDVDAKTLKAMDSVRKKVTVLGDHRLVGFYFSRPGDQRKDSYTRLCRVDFPIFDALADKEPTIFGVTMRHRDKKAILGVLDWLIYPKHDEDADLAGFYNAGTRTLNAPYFVTLMSAFKKLMHELNSKIKLFKKTIPDVVAETLTDLSWADLIDDIDHYRDVIPTLPGNEGTVSSHPKNDGAEVKGTPMLNINTPIGGQREEPTPVTPPPVIRPAQQQATEESDDGYITNSLGIRMPKSPNLTPARVPMPVQAPTPYVPPVPTYVAPPTVQAPPVQAQVQSNGKVRMGDLMPGVQQQQVGGYQPPQPLTGRQAFRAQQTAQQAIITPGFIQPHRRW</sequence>
<evidence type="ECO:0000256" key="1">
    <source>
        <dbReference type="SAM" id="MobiDB-lite"/>
    </source>
</evidence>
<evidence type="ECO:0000313" key="3">
    <source>
        <dbReference type="Proteomes" id="UP000596247"/>
    </source>
</evidence>
<name>A0A7R8MJI3_9CAUD</name>
<organism evidence="2 3">
    <name type="scientific">Klebsiella phage vB_KvM-Eowyn</name>
    <dbReference type="NCBI Taxonomy" id="2762819"/>
    <lineage>
        <taxon>Viruses</taxon>
        <taxon>Duplodnaviria</taxon>
        <taxon>Heunggongvirae</taxon>
        <taxon>Uroviricota</taxon>
        <taxon>Caudoviricetes</taxon>
        <taxon>Chimalliviridae</taxon>
        <taxon>Eowynvirus</taxon>
        <taxon>Eowynvirus eowyn</taxon>
    </lineage>
</organism>
<proteinExistence type="predicted"/>
<feature type="region of interest" description="Disordered" evidence="1">
    <location>
        <begin position="292"/>
        <end position="312"/>
    </location>
</feature>
<evidence type="ECO:0000313" key="2">
    <source>
        <dbReference type="EMBL" id="CAD5236087.1"/>
    </source>
</evidence>
<dbReference type="EMBL" id="LR881104">
    <property type="protein sequence ID" value="CAD5236087.1"/>
    <property type="molecule type" value="Genomic_DNA"/>
</dbReference>
<accession>A0A7R8MJI3</accession>
<dbReference type="Proteomes" id="UP000596247">
    <property type="component" value="Chromosome"/>
</dbReference>
<reference evidence="2 3" key="1">
    <citation type="submission" date="2020-09" db="EMBL/GenBank/DDBJ databases">
        <authorList>
            <person name="Jameson E."/>
        </authorList>
    </citation>
    <scope>NUCLEOTIDE SEQUENCE [LARGE SCALE GENOMIC DNA]</scope>
</reference>
<protein>
    <submittedName>
        <fullName evidence="2">Uncharacterized protein</fullName>
    </submittedName>
</protein>
<keyword evidence="3" id="KW-1185">Reference proteome</keyword>
<gene>
    <name evidence="2" type="ORF">LLCLJKAH_00098</name>
</gene>